<evidence type="ECO:0000313" key="3">
    <source>
        <dbReference type="WBParaSite" id="OFLC_0000196901-mRNA-1"/>
    </source>
</evidence>
<accession>A0A183H3B0</accession>
<dbReference type="AlphaFoldDB" id="A0A183H3B0"/>
<organism evidence="3">
    <name type="scientific">Onchocerca flexuosa</name>
    <dbReference type="NCBI Taxonomy" id="387005"/>
    <lineage>
        <taxon>Eukaryota</taxon>
        <taxon>Metazoa</taxon>
        <taxon>Ecdysozoa</taxon>
        <taxon>Nematoda</taxon>
        <taxon>Chromadorea</taxon>
        <taxon>Rhabditida</taxon>
        <taxon>Spirurina</taxon>
        <taxon>Spiruromorpha</taxon>
        <taxon>Filarioidea</taxon>
        <taxon>Onchocercidae</taxon>
        <taxon>Onchocerca</taxon>
    </lineage>
</organism>
<gene>
    <name evidence="1" type="ORF">OFLC_LOCUS1970</name>
</gene>
<keyword evidence="2" id="KW-1185">Reference proteome</keyword>
<evidence type="ECO:0000313" key="1">
    <source>
        <dbReference type="EMBL" id="VDO31426.1"/>
    </source>
</evidence>
<name>A0A183H3B0_9BILA</name>
<dbReference type="EMBL" id="UZAJ01001049">
    <property type="protein sequence ID" value="VDO31426.1"/>
    <property type="molecule type" value="Genomic_DNA"/>
</dbReference>
<dbReference type="Proteomes" id="UP000267606">
    <property type="component" value="Unassembled WGS sequence"/>
</dbReference>
<reference evidence="3" key="1">
    <citation type="submission" date="2016-06" db="UniProtKB">
        <authorList>
            <consortium name="WormBaseParasite"/>
        </authorList>
    </citation>
    <scope>IDENTIFICATION</scope>
</reference>
<proteinExistence type="predicted"/>
<reference evidence="1 2" key="2">
    <citation type="submission" date="2018-11" db="EMBL/GenBank/DDBJ databases">
        <authorList>
            <consortium name="Pathogen Informatics"/>
        </authorList>
    </citation>
    <scope>NUCLEOTIDE SEQUENCE [LARGE SCALE GENOMIC DNA]</scope>
</reference>
<dbReference type="WBParaSite" id="OFLC_0000196901-mRNA-1">
    <property type="protein sequence ID" value="OFLC_0000196901-mRNA-1"/>
    <property type="gene ID" value="OFLC_0000196901"/>
</dbReference>
<protein>
    <submittedName>
        <fullName evidence="3">Activin_recp domain-containing protein</fullName>
    </submittedName>
</protein>
<evidence type="ECO:0000313" key="2">
    <source>
        <dbReference type="Proteomes" id="UP000267606"/>
    </source>
</evidence>
<sequence length="167" mass="19214">MAEYCCCDTDSCNGATTITTTKFEKKNQCLYDCEDDNLKLPDSRHSYKGLCEILNEYKIETEDLKECLWKFQLRFHSVQYSAQICITLCSYFFASFLMLIEPLEVITNQGIWEVYGDKMDDKLIGLIISVDLQVILPRQHSPNRNTIAVPLLIISTKNNDVMNHPGK</sequence>